<evidence type="ECO:0000256" key="1">
    <source>
        <dbReference type="ARBA" id="ARBA00009431"/>
    </source>
</evidence>
<protein>
    <recommendedName>
        <fullName evidence="7">Carboxypeptidase</fullName>
        <ecNumber evidence="7">3.4.16.-</ecNumber>
    </recommendedName>
</protein>
<dbReference type="InterPro" id="IPR029058">
    <property type="entry name" value="AB_hydrolase_fold"/>
</dbReference>
<evidence type="ECO:0000313" key="9">
    <source>
        <dbReference type="Proteomes" id="UP001054902"/>
    </source>
</evidence>
<evidence type="ECO:0000256" key="2">
    <source>
        <dbReference type="ARBA" id="ARBA00022645"/>
    </source>
</evidence>
<accession>A0AAD3HDB1</accession>
<comment type="caution">
    <text evidence="8">The sequence shown here is derived from an EMBL/GenBank/DDBJ whole genome shotgun (WGS) entry which is preliminary data.</text>
</comment>
<keyword evidence="3 7" id="KW-0645">Protease</keyword>
<evidence type="ECO:0000256" key="5">
    <source>
        <dbReference type="ARBA" id="ARBA00022801"/>
    </source>
</evidence>
<keyword evidence="9" id="KW-1185">Reference proteome</keyword>
<dbReference type="PANTHER" id="PTHR11802:SF113">
    <property type="entry name" value="SERINE CARBOXYPEPTIDASE CTSA-4.1"/>
    <property type="match status" value="1"/>
</dbReference>
<dbReference type="AlphaFoldDB" id="A0AAD3HDB1"/>
<evidence type="ECO:0000256" key="4">
    <source>
        <dbReference type="ARBA" id="ARBA00022729"/>
    </source>
</evidence>
<dbReference type="Pfam" id="PF00450">
    <property type="entry name" value="Peptidase_S10"/>
    <property type="match status" value="1"/>
</dbReference>
<feature type="chain" id="PRO_5041772539" description="Carboxypeptidase" evidence="7">
    <location>
        <begin position="20"/>
        <end position="562"/>
    </location>
</feature>
<dbReference type="PRINTS" id="PR00724">
    <property type="entry name" value="CRBOXYPTASEC"/>
</dbReference>
<evidence type="ECO:0000256" key="3">
    <source>
        <dbReference type="ARBA" id="ARBA00022670"/>
    </source>
</evidence>
<dbReference type="EMBL" id="BLLK01000062">
    <property type="protein sequence ID" value="GFH59026.1"/>
    <property type="molecule type" value="Genomic_DNA"/>
</dbReference>
<keyword evidence="6" id="KW-0325">Glycoprotein</keyword>
<keyword evidence="4 7" id="KW-0732">Signal</keyword>
<dbReference type="GO" id="GO:0004185">
    <property type="term" value="F:serine-type carboxypeptidase activity"/>
    <property type="evidence" value="ECO:0007669"/>
    <property type="project" value="UniProtKB-UniRule"/>
</dbReference>
<gene>
    <name evidence="8" type="ORF">CTEN210_15502</name>
</gene>
<reference evidence="8 9" key="1">
    <citation type="journal article" date="2021" name="Sci. Rep.">
        <title>The genome of the diatom Chaetoceros tenuissimus carries an ancient integrated fragment of an extant virus.</title>
        <authorList>
            <person name="Hongo Y."/>
            <person name="Kimura K."/>
            <person name="Takaki Y."/>
            <person name="Yoshida Y."/>
            <person name="Baba S."/>
            <person name="Kobayashi G."/>
            <person name="Nagasaki K."/>
            <person name="Hano T."/>
            <person name="Tomaru Y."/>
        </authorList>
    </citation>
    <scope>NUCLEOTIDE SEQUENCE [LARGE SCALE GENOMIC DNA]</scope>
    <source>
        <strain evidence="8 9">NIES-3715</strain>
    </source>
</reference>
<dbReference type="PANTHER" id="PTHR11802">
    <property type="entry name" value="SERINE PROTEASE FAMILY S10 SERINE CARBOXYPEPTIDASE"/>
    <property type="match status" value="1"/>
</dbReference>
<dbReference type="GO" id="GO:0006508">
    <property type="term" value="P:proteolysis"/>
    <property type="evidence" value="ECO:0007669"/>
    <property type="project" value="UniProtKB-KW"/>
</dbReference>
<feature type="signal peptide" evidence="7">
    <location>
        <begin position="1"/>
        <end position="19"/>
    </location>
</feature>
<dbReference type="EC" id="3.4.16.-" evidence="7"/>
<organism evidence="8 9">
    <name type="scientific">Chaetoceros tenuissimus</name>
    <dbReference type="NCBI Taxonomy" id="426638"/>
    <lineage>
        <taxon>Eukaryota</taxon>
        <taxon>Sar</taxon>
        <taxon>Stramenopiles</taxon>
        <taxon>Ochrophyta</taxon>
        <taxon>Bacillariophyta</taxon>
        <taxon>Coscinodiscophyceae</taxon>
        <taxon>Chaetocerotophycidae</taxon>
        <taxon>Chaetocerotales</taxon>
        <taxon>Chaetocerotaceae</taxon>
        <taxon>Chaetoceros</taxon>
    </lineage>
</organism>
<evidence type="ECO:0000256" key="7">
    <source>
        <dbReference type="RuleBase" id="RU361156"/>
    </source>
</evidence>
<comment type="similarity">
    <text evidence="1 7">Belongs to the peptidase S10 family.</text>
</comment>
<name>A0AAD3HDB1_9STRA</name>
<evidence type="ECO:0000256" key="6">
    <source>
        <dbReference type="ARBA" id="ARBA00023180"/>
    </source>
</evidence>
<evidence type="ECO:0000313" key="8">
    <source>
        <dbReference type="EMBL" id="GFH59026.1"/>
    </source>
</evidence>
<dbReference type="Proteomes" id="UP001054902">
    <property type="component" value="Unassembled WGS sequence"/>
</dbReference>
<sequence>MKIISIALSALVAGVPVAAQQGVRGTTQLHKQESLVSEHEFLAAVKGIEESSCQQYDEETDCNGSFDEDGVTPCVWCKCSAVPSRCLSLEQSKKVPAGVFDCATPPDSHDSKPKLIHSIDASSITSDGSGYYPQFMNYSLRDGTVDGSLCDPNSKSLSGYMDITGSKYDANGENKHLFYWFFEKRATSLLEKTKDEPVQDAKDIPIILWLTGGPGCSSTLALLFENGPCKPAGVGFSYGAENDYNEEMISEDAYYFLQEFYKEHPEYKENPLTIVGESYGGHYAPSVAHKVWSKNKAAGDDTFKINLAGLAVGNGLTNPKEQYQWYAEMAKNNSHGIQVVSDDVYEGMTNEISKCVSLIEECNAGDSFINKFACQTAFIVCNTAETTPYQMTGLNPYDIRKKCEKVPLCYDFSYIEKWLNLESTKKALHVSEESNKWTSCNMGINLKFHTDWMHDFSPYVADLLNDGIHTLIYAGDVDFICNYLGNKAWTLKLDWDHKDEFNAAEEHEWGESDNAESSAAGLVRTANGFTFMQVYDAGHMVPTDQQEVALAMIKNFINGGEF</sequence>
<dbReference type="Gene3D" id="3.40.50.1820">
    <property type="entry name" value="alpha/beta hydrolase"/>
    <property type="match status" value="1"/>
</dbReference>
<dbReference type="SUPFAM" id="SSF53474">
    <property type="entry name" value="alpha/beta-Hydrolases"/>
    <property type="match status" value="1"/>
</dbReference>
<dbReference type="InterPro" id="IPR001563">
    <property type="entry name" value="Peptidase_S10"/>
</dbReference>
<dbReference type="PROSITE" id="PS00131">
    <property type="entry name" value="CARBOXYPEPT_SER_SER"/>
    <property type="match status" value="1"/>
</dbReference>
<keyword evidence="2 7" id="KW-0121">Carboxypeptidase</keyword>
<keyword evidence="5 7" id="KW-0378">Hydrolase</keyword>
<proteinExistence type="inferred from homology"/>
<dbReference type="InterPro" id="IPR018202">
    <property type="entry name" value="Ser_caboxypep_ser_AS"/>
</dbReference>